<comment type="caution">
    <text evidence="1">The sequence shown here is derived from an EMBL/GenBank/DDBJ whole genome shotgun (WGS) entry which is preliminary data.</text>
</comment>
<sequence>MVNVPSAYNVILGRTGLNTFKGVPLTYHVKLKFPTPNGIPEVRGDQKMARNCYFMTLKTNVSAKQVLPVDSLDTRERSRAELGEELILVSLDEYEVDRVTYIGSYWTEKPHTPS</sequence>
<dbReference type="AlphaFoldDB" id="A0AAP0IAE1"/>
<evidence type="ECO:0000313" key="2">
    <source>
        <dbReference type="Proteomes" id="UP001419268"/>
    </source>
</evidence>
<protein>
    <submittedName>
        <fullName evidence="1">Uncharacterized protein</fullName>
    </submittedName>
</protein>
<name>A0AAP0IAE1_9MAGN</name>
<organism evidence="1 2">
    <name type="scientific">Stephania cephalantha</name>
    <dbReference type="NCBI Taxonomy" id="152367"/>
    <lineage>
        <taxon>Eukaryota</taxon>
        <taxon>Viridiplantae</taxon>
        <taxon>Streptophyta</taxon>
        <taxon>Embryophyta</taxon>
        <taxon>Tracheophyta</taxon>
        <taxon>Spermatophyta</taxon>
        <taxon>Magnoliopsida</taxon>
        <taxon>Ranunculales</taxon>
        <taxon>Menispermaceae</taxon>
        <taxon>Menispermoideae</taxon>
        <taxon>Cissampelideae</taxon>
        <taxon>Stephania</taxon>
    </lineage>
</organism>
<dbReference type="EMBL" id="JBBNAG010000008">
    <property type="protein sequence ID" value="KAK9111689.1"/>
    <property type="molecule type" value="Genomic_DNA"/>
</dbReference>
<gene>
    <name evidence="1" type="ORF">Scep_019208</name>
</gene>
<reference evidence="1 2" key="1">
    <citation type="submission" date="2024-01" db="EMBL/GenBank/DDBJ databases">
        <title>Genome assemblies of Stephania.</title>
        <authorList>
            <person name="Yang L."/>
        </authorList>
    </citation>
    <scope>NUCLEOTIDE SEQUENCE [LARGE SCALE GENOMIC DNA]</scope>
    <source>
        <strain evidence="1">JXDWG</strain>
        <tissue evidence="1">Leaf</tissue>
    </source>
</reference>
<dbReference type="Proteomes" id="UP001419268">
    <property type="component" value="Unassembled WGS sequence"/>
</dbReference>
<proteinExistence type="predicted"/>
<accession>A0AAP0IAE1</accession>
<evidence type="ECO:0000313" key="1">
    <source>
        <dbReference type="EMBL" id="KAK9111689.1"/>
    </source>
</evidence>
<keyword evidence="2" id="KW-1185">Reference proteome</keyword>